<keyword evidence="11 14" id="KW-0275">Fatty acid biosynthesis</keyword>
<protein>
    <recommendedName>
        <fullName evidence="4 14">Very-long-chain (3R)-3-hydroxyacyl-CoA dehydratase</fullName>
        <ecNumber evidence="4 14">4.2.1.134</ecNumber>
    </recommendedName>
</protein>
<dbReference type="Pfam" id="PF04387">
    <property type="entry name" value="PTPLA"/>
    <property type="match status" value="1"/>
</dbReference>
<sequence length="252" mass="28113">MARIEEVEETHVVPPVRSAAKKKAEPTPSSKPSPTGTLTKYYLALYNFLSSLAWLYVLFLTLQHLLTPNPHSPTDSLLERLSTTYNAVGHQTALVQSAAAMEVLHAATGLVRSPISTTVVQVWSRYQLVWGVAYVFIEAQTTPFYATMVLSWSITEVIRYTHYTLTLLSVPSSVLLYLRYTTFYLLYPTGAGSEAFVIRATLPASPGLYEPGDWLRAMFFVAWWPGLALMMMHMQAQRSKALGSGKKKAKTE</sequence>
<name>A0A8K0UYH3_9AGAR</name>
<dbReference type="GO" id="GO:0042761">
    <property type="term" value="P:very long-chain fatty acid biosynthetic process"/>
    <property type="evidence" value="ECO:0007669"/>
    <property type="project" value="TreeGrafter"/>
</dbReference>
<evidence type="ECO:0000256" key="14">
    <source>
        <dbReference type="RuleBase" id="RU363109"/>
    </source>
</evidence>
<evidence type="ECO:0000256" key="2">
    <source>
        <dbReference type="ARBA" id="ARBA00005194"/>
    </source>
</evidence>
<comment type="caution">
    <text evidence="14">Lacks conserved residue(s) required for the propagation of feature annotation.</text>
</comment>
<evidence type="ECO:0000256" key="4">
    <source>
        <dbReference type="ARBA" id="ARBA00013122"/>
    </source>
</evidence>
<dbReference type="UniPathway" id="UPA00094"/>
<keyword evidence="10 14" id="KW-0472">Membrane</keyword>
<dbReference type="InterPro" id="IPR007482">
    <property type="entry name" value="Tyr_Pase-like_PTPLA"/>
</dbReference>
<keyword evidence="17" id="KW-1185">Reference proteome</keyword>
<dbReference type="Proteomes" id="UP000813824">
    <property type="component" value="Unassembled WGS sequence"/>
</dbReference>
<comment type="caution">
    <text evidence="16">The sequence shown here is derived from an EMBL/GenBank/DDBJ whole genome shotgun (WGS) entry which is preliminary data.</text>
</comment>
<comment type="similarity">
    <text evidence="3 14">Belongs to the very long-chain fatty acids dehydratase HACD family.</text>
</comment>
<dbReference type="EMBL" id="JAEVFJ010000001">
    <property type="protein sequence ID" value="KAH8107979.1"/>
    <property type="molecule type" value="Genomic_DNA"/>
</dbReference>
<evidence type="ECO:0000256" key="13">
    <source>
        <dbReference type="ARBA" id="ARBA00036671"/>
    </source>
</evidence>
<accession>A0A8K0UYH3</accession>
<dbReference type="PANTHER" id="PTHR11035:SF3">
    <property type="entry name" value="VERY-LONG-CHAIN (3R)-3-HYDROXYACYL-COA DEHYDRATASE"/>
    <property type="match status" value="1"/>
</dbReference>
<feature type="region of interest" description="Disordered" evidence="15">
    <location>
        <begin position="1"/>
        <end position="34"/>
    </location>
</feature>
<proteinExistence type="inferred from homology"/>
<dbReference type="GO" id="GO:0005789">
    <property type="term" value="C:endoplasmic reticulum membrane"/>
    <property type="evidence" value="ECO:0007669"/>
    <property type="project" value="UniProtKB-SubCell"/>
</dbReference>
<dbReference type="GO" id="GO:0030497">
    <property type="term" value="P:fatty acid elongation"/>
    <property type="evidence" value="ECO:0007669"/>
    <property type="project" value="TreeGrafter"/>
</dbReference>
<gene>
    <name evidence="16" type="ORF">BXZ70DRAFT_26433</name>
</gene>
<dbReference type="GO" id="GO:0030148">
    <property type="term" value="P:sphingolipid biosynthetic process"/>
    <property type="evidence" value="ECO:0007669"/>
    <property type="project" value="TreeGrafter"/>
</dbReference>
<keyword evidence="5 14" id="KW-0444">Lipid biosynthesis</keyword>
<feature type="transmembrane region" description="Helical" evidence="14">
    <location>
        <begin position="214"/>
        <end position="232"/>
    </location>
</feature>
<evidence type="ECO:0000313" key="16">
    <source>
        <dbReference type="EMBL" id="KAH8107979.1"/>
    </source>
</evidence>
<evidence type="ECO:0000256" key="11">
    <source>
        <dbReference type="ARBA" id="ARBA00023160"/>
    </source>
</evidence>
<keyword evidence="7 14" id="KW-0276">Fatty acid metabolism</keyword>
<dbReference type="EC" id="4.2.1.134" evidence="4 14"/>
<evidence type="ECO:0000256" key="6">
    <source>
        <dbReference type="ARBA" id="ARBA00022692"/>
    </source>
</evidence>
<comment type="pathway">
    <text evidence="2 14">Lipid metabolism; fatty acid biosynthesis.</text>
</comment>
<keyword evidence="6 14" id="KW-0812">Transmembrane</keyword>
<dbReference type="AlphaFoldDB" id="A0A8K0UYH3"/>
<feature type="transmembrane region" description="Helical" evidence="14">
    <location>
        <begin position="160"/>
        <end position="178"/>
    </location>
</feature>
<comment type="catalytic activity">
    <reaction evidence="13 14">
        <text>a very-long-chain (3R)-3-hydroxyacyl-CoA = a very-long-chain (2E)-enoyl-CoA + H2O</text>
        <dbReference type="Rhea" id="RHEA:45812"/>
        <dbReference type="ChEBI" id="CHEBI:15377"/>
        <dbReference type="ChEBI" id="CHEBI:83728"/>
        <dbReference type="ChEBI" id="CHEBI:85440"/>
        <dbReference type="EC" id="4.2.1.134"/>
    </reaction>
</comment>
<keyword evidence="8 14" id="KW-1133">Transmembrane helix</keyword>
<evidence type="ECO:0000256" key="9">
    <source>
        <dbReference type="ARBA" id="ARBA00023098"/>
    </source>
</evidence>
<evidence type="ECO:0000256" key="5">
    <source>
        <dbReference type="ARBA" id="ARBA00022516"/>
    </source>
</evidence>
<feature type="transmembrane region" description="Helical" evidence="14">
    <location>
        <begin position="41"/>
        <end position="62"/>
    </location>
</feature>
<evidence type="ECO:0000256" key="10">
    <source>
        <dbReference type="ARBA" id="ARBA00023136"/>
    </source>
</evidence>
<keyword evidence="9 14" id="KW-0443">Lipid metabolism</keyword>
<feature type="transmembrane region" description="Helical" evidence="14">
    <location>
        <begin position="128"/>
        <end position="154"/>
    </location>
</feature>
<comment type="function">
    <text evidence="14">Catalyzes the third of the four reactions of the long-chain fatty acids elongation cycle. This endoplasmic reticulum-bound enzymatic process, allows the addition of two carbons to the chain of long- and very long-chain fatty acids/VLCFAs per cycle. This enzyme catalyzes the dehydration of the 3-hydroxyacyl-CoA intermediate into trans-2,3-enoyl-CoA, within each cycle of fatty acid elongation. Thereby, it participates to the production of VLCFAs of different chain lengths that are involved in multiple biological processes as precursors of membrane lipids and lipid mediators.</text>
</comment>
<dbReference type="GO" id="GO:0102158">
    <property type="term" value="F:very-long-chain (3R)-3-hydroxyacyl-CoA dehydratase activity"/>
    <property type="evidence" value="ECO:0007669"/>
    <property type="project" value="UniProtKB-EC"/>
</dbReference>
<evidence type="ECO:0000256" key="15">
    <source>
        <dbReference type="SAM" id="MobiDB-lite"/>
    </source>
</evidence>
<evidence type="ECO:0000256" key="7">
    <source>
        <dbReference type="ARBA" id="ARBA00022832"/>
    </source>
</evidence>
<keyword evidence="12 14" id="KW-0456">Lyase</keyword>
<reference evidence="16" key="1">
    <citation type="journal article" date="2021" name="New Phytol.">
        <title>Evolutionary innovations through gain and loss of genes in the ectomycorrhizal Boletales.</title>
        <authorList>
            <person name="Wu G."/>
            <person name="Miyauchi S."/>
            <person name="Morin E."/>
            <person name="Kuo A."/>
            <person name="Drula E."/>
            <person name="Varga T."/>
            <person name="Kohler A."/>
            <person name="Feng B."/>
            <person name="Cao Y."/>
            <person name="Lipzen A."/>
            <person name="Daum C."/>
            <person name="Hundley H."/>
            <person name="Pangilinan J."/>
            <person name="Johnson J."/>
            <person name="Barry K."/>
            <person name="LaButti K."/>
            <person name="Ng V."/>
            <person name="Ahrendt S."/>
            <person name="Min B."/>
            <person name="Choi I.G."/>
            <person name="Park H."/>
            <person name="Plett J.M."/>
            <person name="Magnuson J."/>
            <person name="Spatafora J.W."/>
            <person name="Nagy L.G."/>
            <person name="Henrissat B."/>
            <person name="Grigoriev I.V."/>
            <person name="Yang Z.L."/>
            <person name="Xu J."/>
            <person name="Martin F.M."/>
        </authorList>
    </citation>
    <scope>NUCLEOTIDE SEQUENCE</scope>
    <source>
        <strain evidence="16">KKN 215</strain>
    </source>
</reference>
<keyword evidence="14" id="KW-0256">Endoplasmic reticulum</keyword>
<evidence type="ECO:0000256" key="8">
    <source>
        <dbReference type="ARBA" id="ARBA00022989"/>
    </source>
</evidence>
<dbReference type="OrthoDB" id="46988at2759"/>
<dbReference type="PANTHER" id="PTHR11035">
    <property type="entry name" value="VERY-LONG-CHAIN (3R)-3-HYDROXYACYL-COA DEHYDRATASE"/>
    <property type="match status" value="1"/>
</dbReference>
<evidence type="ECO:0000256" key="12">
    <source>
        <dbReference type="ARBA" id="ARBA00023239"/>
    </source>
</evidence>
<evidence type="ECO:0000256" key="1">
    <source>
        <dbReference type="ARBA" id="ARBA00004141"/>
    </source>
</evidence>
<evidence type="ECO:0000256" key="3">
    <source>
        <dbReference type="ARBA" id="ARBA00007811"/>
    </source>
</evidence>
<evidence type="ECO:0000313" key="17">
    <source>
        <dbReference type="Proteomes" id="UP000813824"/>
    </source>
</evidence>
<comment type="subcellular location">
    <subcellularLocation>
        <location evidence="14">Endoplasmic reticulum membrane</location>
        <topology evidence="14">Multi-pass membrane protein</topology>
    </subcellularLocation>
    <subcellularLocation>
        <location evidence="1">Membrane</location>
        <topology evidence="1">Multi-pass membrane protein</topology>
    </subcellularLocation>
</comment>
<organism evidence="16 17">
    <name type="scientific">Cristinia sonorae</name>
    <dbReference type="NCBI Taxonomy" id="1940300"/>
    <lineage>
        <taxon>Eukaryota</taxon>
        <taxon>Fungi</taxon>
        <taxon>Dikarya</taxon>
        <taxon>Basidiomycota</taxon>
        <taxon>Agaricomycotina</taxon>
        <taxon>Agaricomycetes</taxon>
        <taxon>Agaricomycetidae</taxon>
        <taxon>Agaricales</taxon>
        <taxon>Pleurotineae</taxon>
        <taxon>Stephanosporaceae</taxon>
        <taxon>Cristinia</taxon>
    </lineage>
</organism>